<evidence type="ECO:0000313" key="11">
    <source>
        <dbReference type="EMBL" id="CAI8591881.1"/>
    </source>
</evidence>
<comment type="similarity">
    <text evidence="3">Belongs to the Ycf2 family.</text>
</comment>
<organism evidence="11 12">
    <name type="scientific">Vicia faba</name>
    <name type="common">Broad bean</name>
    <name type="synonym">Faba vulgaris</name>
    <dbReference type="NCBI Taxonomy" id="3906"/>
    <lineage>
        <taxon>Eukaryota</taxon>
        <taxon>Viridiplantae</taxon>
        <taxon>Streptophyta</taxon>
        <taxon>Embryophyta</taxon>
        <taxon>Tracheophyta</taxon>
        <taxon>Spermatophyta</taxon>
        <taxon>Magnoliopsida</taxon>
        <taxon>eudicotyledons</taxon>
        <taxon>Gunneridae</taxon>
        <taxon>Pentapetalae</taxon>
        <taxon>rosids</taxon>
        <taxon>fabids</taxon>
        <taxon>Fabales</taxon>
        <taxon>Fabaceae</taxon>
        <taxon>Papilionoideae</taxon>
        <taxon>50 kb inversion clade</taxon>
        <taxon>NPAAA clade</taxon>
        <taxon>Hologalegina</taxon>
        <taxon>IRL clade</taxon>
        <taxon>Fabeae</taxon>
        <taxon>Vicia</taxon>
    </lineage>
</organism>
<dbReference type="CDD" id="cd19505">
    <property type="entry name" value="RecA-like_Ycf2"/>
    <property type="match status" value="1"/>
</dbReference>
<evidence type="ECO:0000256" key="4">
    <source>
        <dbReference type="ARBA" id="ARBA00018950"/>
    </source>
</evidence>
<dbReference type="GO" id="GO:0005524">
    <property type="term" value="F:ATP binding"/>
    <property type="evidence" value="ECO:0007669"/>
    <property type="project" value="UniProtKB-KW"/>
</dbReference>
<dbReference type="SMART" id="SM00382">
    <property type="entry name" value="AAA"/>
    <property type="match status" value="1"/>
</dbReference>
<dbReference type="Gene3D" id="3.40.50.300">
    <property type="entry name" value="P-loop containing nucleotide triphosphate hydrolases"/>
    <property type="match status" value="1"/>
</dbReference>
<dbReference type="Pfam" id="PF00004">
    <property type="entry name" value="AAA"/>
    <property type="match status" value="1"/>
</dbReference>
<dbReference type="InterPro" id="IPR056777">
    <property type="entry name" value="Ycf2_N"/>
</dbReference>
<keyword evidence="8" id="KW-0067">ATP-binding</keyword>
<dbReference type="PANTHER" id="PTHR33078:SF92">
    <property type="entry name" value="PROTEIN YCF2"/>
    <property type="match status" value="1"/>
</dbReference>
<evidence type="ECO:0000256" key="5">
    <source>
        <dbReference type="ARBA" id="ARBA00022528"/>
    </source>
</evidence>
<evidence type="ECO:0000256" key="7">
    <source>
        <dbReference type="ARBA" id="ARBA00022741"/>
    </source>
</evidence>
<keyword evidence="6" id="KW-0934">Plastid</keyword>
<feature type="transmembrane region" description="Helical" evidence="9">
    <location>
        <begin position="713"/>
        <end position="734"/>
    </location>
</feature>
<reference evidence="11 12" key="1">
    <citation type="submission" date="2023-01" db="EMBL/GenBank/DDBJ databases">
        <authorList>
            <person name="Kreplak J."/>
        </authorList>
    </citation>
    <scope>NUCLEOTIDE SEQUENCE [LARGE SCALE GENOMIC DNA]</scope>
</reference>
<protein>
    <recommendedName>
        <fullName evidence="4">Protein Ycf2</fullName>
    </recommendedName>
</protein>
<gene>
    <name evidence="11" type="ORF">VFH_I011720</name>
</gene>
<feature type="domain" description="AAA+ ATPase" evidence="10">
    <location>
        <begin position="1000"/>
        <end position="1173"/>
    </location>
</feature>
<dbReference type="InterPro" id="IPR027417">
    <property type="entry name" value="P-loop_NTPase"/>
</dbReference>
<evidence type="ECO:0000259" key="10">
    <source>
        <dbReference type="SMART" id="SM00382"/>
    </source>
</evidence>
<keyword evidence="7" id="KW-0547">Nucleotide-binding</keyword>
<dbReference type="GO" id="GO:0016887">
    <property type="term" value="F:ATP hydrolysis activity"/>
    <property type="evidence" value="ECO:0007669"/>
    <property type="project" value="InterPro"/>
</dbReference>
<sequence length="1656" mass="193498">MKNNQFHFWIFELREIFRESKNCAYFLDSWTQFNSAISVIHIFLHQESLIKVLDSRIWSILVSRLLPIQINSIGSGNDRLEDSKDSFNINRLIVPLLSGPKEKKISDRSFFSDRWSQLHLDLNPTEKSAQDLQLLKKEEDVSFVLWRKLEKKELANIVKIIMYQNDILNHRPIRKHTINQRFSNLKKSQKKCFDRLIFIYRTERSVNKDPNAYKYKWSKGSTNFQEHLDHFISEQNSRFKVVFDRLHMNAYSIDWAEVIDKKDFSKSLCFFLSKLLPFLSNSLPFFFVSFGSMPVHRSQSHMYELKRMNDALENQLLESIGLQTVHLKKRKSPLLDDYYTSQKSKFLINEGTILPFLFNKIPNQDNWLNPVKCFHRSSLISSFYKVNRLRFLNNQYNFSFDCNKRFSFYGERSYNYDFMYEQFLNVLFIRKKRFSLCGGKKTHAFLDRDTISPSELEVSKILRPKNFPQSGDDGYDLYKSFHFSTRVPRSIYSIADISGTPLTEEEIVNLERTSCQPLSPINLSDSKRKNLHQYLDFDSNMGLGLLDTLYSEKFIPSAKRKKPLKKFLGKGQMYRNFQRKRKRKSISSILSKLKRLRPYIIPLFLTWTGHKYINFIFLDTLSDLFAILRRSPQFKKFVSIWQNIMHGSKGSLRKKLWGILRKKLCLSQRNRISEISSKSFHNFLVDMYKDLFHTNNESPFISTHLRSRNIEEFLVSILLLLLVTGYLVYTHLFFVSRFSNELQTEFEQVKSLMIPSYIIELRKLLDRYPLSEQNSFWLKDIFGVAREQLGNFLEERRGWPSGGDIPRGGGFADGVKSIRSKKNGFNLMDLISIIPNPINRIAFLRNTRHLSHTSKAIYSLIRKRKNMNSNWIDDKIESWISTSDFIADKEREFLVQFSTLTTEKRLDQILLSLTNSDQLSKNNSGYQMIEQPGTIYLRYLIDIHKKDLMNYEFNTSCLAERRVFLAHYQTITYSEIPCGASCLDLSSHGKPFSLRLALSPARGILVIGSIGTGRSYLLKYLATTTYVPFITVFVNKFLENFPKGFDSDDSEDDMDDSDDLDRKLDSQLKFLSMEDPVSSDLMEIDRFYLTLQFELAKAMSPCIIWIPNIHDLDRNESNDLSLGILVNSLSSDSEKGSTRNILVIASTHIPKKVDPALIAPNKLNTCIKIRRLLIPQQRKHFFTLSYTRGFHLEKQIFDTNGLGSITLGSNVRDLVALTNEALSISIIQKKSIIDTNIIRSALHRQTWDFRSQIRSIQDHGILFYQIGRAVSQNLLLSNCSIDPISIYMKKKSCAEGDSYLYKWYFQLGTSMKKLTILLYLLSCSAGSVAQDLWSLPGPNETNDGITSYRLLENDSDLVHGLLEIEGALLEPSQTGSRFDNDGVTLLLRSEPRNPLNMIQNGSSSIVDQRFLYEKYESGFEEGEGVFDPQPLEEDLFNHILWAPRLWRPWGFLFDEGSNELRFPYWEGSFQDKPILDDYDEEGKLQENDNDSQFLQDGIMQDQTRARFSNEQGFFRISQFIWDPADPLFLLFQEDPFGSVFSHQEFSPDEEMSRILLTSQTQKIDWKYLNKPWFRKNMQEQNFKLLIDRQRWFRTNSSVSNEFFRSNTLYESYQYLSNLFLSNGTLLAQLTKTLLRKKWLFPDEMVVTICSNNERLV</sequence>
<keyword evidence="9" id="KW-0472">Membrane</keyword>
<evidence type="ECO:0000256" key="6">
    <source>
        <dbReference type="ARBA" id="ARBA00022640"/>
    </source>
</evidence>
<evidence type="ECO:0000256" key="1">
    <source>
        <dbReference type="ARBA" id="ARBA00002329"/>
    </source>
</evidence>
<accession>A0AAV0Z067</accession>
<dbReference type="EMBL" id="OX451735">
    <property type="protein sequence ID" value="CAI8591881.1"/>
    <property type="molecule type" value="Genomic_DNA"/>
</dbReference>
<evidence type="ECO:0000256" key="3">
    <source>
        <dbReference type="ARBA" id="ARBA00009361"/>
    </source>
</evidence>
<evidence type="ECO:0000256" key="9">
    <source>
        <dbReference type="SAM" id="Phobius"/>
    </source>
</evidence>
<name>A0AAV0Z067_VICFA</name>
<keyword evidence="9" id="KW-1133">Transmembrane helix</keyword>
<proteinExistence type="inferred from homology"/>
<comment type="subcellular location">
    <subcellularLocation>
        <location evidence="2">Plastid</location>
        <location evidence="2">Chloroplast stroma</location>
    </subcellularLocation>
</comment>
<keyword evidence="5" id="KW-0150">Chloroplast</keyword>
<dbReference type="InterPro" id="IPR003959">
    <property type="entry name" value="ATPase_AAA_core"/>
</dbReference>
<dbReference type="GO" id="GO:0009536">
    <property type="term" value="C:plastid"/>
    <property type="evidence" value="ECO:0007669"/>
    <property type="project" value="UniProtKB-SubCell"/>
</dbReference>
<comment type="function">
    <text evidence="1">Probable ATPase of unknown function. Its presence in a non-photosynthetic plant (Epifagus virginiana) and experiments in tobacco indicate that it has an essential function which is probably not related to photosynthesis.</text>
</comment>
<evidence type="ECO:0000256" key="2">
    <source>
        <dbReference type="ARBA" id="ARBA00004470"/>
    </source>
</evidence>
<evidence type="ECO:0000256" key="8">
    <source>
        <dbReference type="ARBA" id="ARBA00022840"/>
    </source>
</evidence>
<keyword evidence="12" id="KW-1185">Reference proteome</keyword>
<keyword evidence="9" id="KW-0812">Transmembrane</keyword>
<evidence type="ECO:0000313" key="12">
    <source>
        <dbReference type="Proteomes" id="UP001157006"/>
    </source>
</evidence>
<dbReference type="InterPro" id="IPR003593">
    <property type="entry name" value="AAA+_ATPase"/>
</dbReference>
<dbReference type="PANTHER" id="PTHR33078">
    <property type="entry name" value="PROTEIN YCF2-RELATED"/>
    <property type="match status" value="1"/>
</dbReference>
<dbReference type="Pfam" id="PF05695">
    <property type="entry name" value="Ycf2"/>
    <property type="match status" value="3"/>
</dbReference>
<dbReference type="Proteomes" id="UP001157006">
    <property type="component" value="Chromosome 1S"/>
</dbReference>
<dbReference type="SUPFAM" id="SSF52540">
    <property type="entry name" value="P-loop containing nucleoside triphosphate hydrolases"/>
    <property type="match status" value="1"/>
</dbReference>